<organism evidence="1 2">
    <name type="scientific">Daphnia galeata</name>
    <dbReference type="NCBI Taxonomy" id="27404"/>
    <lineage>
        <taxon>Eukaryota</taxon>
        <taxon>Metazoa</taxon>
        <taxon>Ecdysozoa</taxon>
        <taxon>Arthropoda</taxon>
        <taxon>Crustacea</taxon>
        <taxon>Branchiopoda</taxon>
        <taxon>Diplostraca</taxon>
        <taxon>Cladocera</taxon>
        <taxon>Anomopoda</taxon>
        <taxon>Daphniidae</taxon>
        <taxon>Daphnia</taxon>
    </lineage>
</organism>
<evidence type="ECO:0000313" key="1">
    <source>
        <dbReference type="EMBL" id="CAH0102471.1"/>
    </source>
</evidence>
<gene>
    <name evidence="1" type="ORF">DGAL_LOCUS4880</name>
</gene>
<dbReference type="AlphaFoldDB" id="A0A8J2WFF7"/>
<dbReference type="Proteomes" id="UP000789390">
    <property type="component" value="Unassembled WGS sequence"/>
</dbReference>
<name>A0A8J2WFF7_9CRUS</name>
<protein>
    <submittedName>
        <fullName evidence="1">Uncharacterized protein</fullName>
    </submittedName>
</protein>
<proteinExistence type="predicted"/>
<dbReference type="OrthoDB" id="6338391at2759"/>
<dbReference type="EMBL" id="CAKKLH010000083">
    <property type="protein sequence ID" value="CAH0102471.1"/>
    <property type="molecule type" value="Genomic_DNA"/>
</dbReference>
<keyword evidence="2" id="KW-1185">Reference proteome</keyword>
<reference evidence="1" key="1">
    <citation type="submission" date="2021-11" db="EMBL/GenBank/DDBJ databases">
        <authorList>
            <person name="Schell T."/>
        </authorList>
    </citation>
    <scope>NUCLEOTIDE SEQUENCE</scope>
    <source>
        <strain evidence="1">M5</strain>
    </source>
</reference>
<evidence type="ECO:0000313" key="2">
    <source>
        <dbReference type="Proteomes" id="UP000789390"/>
    </source>
</evidence>
<sequence>MQNGVQQSPPDVTQKKDARSVRLQIHLSLFVACSLAAPAANPQVPASTYLMNYDPYSIPFIGGYNAAEIRSLSAISTTLTDATQAIANVQLLALRQKWIIIICLADPKCPSLPFPAKHPWAPARSYPFELFDSENVEDEAQDPFYRTETVPIVDDDVEAKSTAILTSAANFQMSQWIWRWNIILCLVNPSCPNVKIPATTKLNTRSDYPWMFQVNMERLMALNQDPQRGVFIPISLAPQ</sequence>
<accession>A0A8J2WFF7</accession>
<comment type="caution">
    <text evidence="1">The sequence shown here is derived from an EMBL/GenBank/DDBJ whole genome shotgun (WGS) entry which is preliminary data.</text>
</comment>